<dbReference type="InterPro" id="IPR011545">
    <property type="entry name" value="DEAD/DEAH_box_helicase_dom"/>
</dbReference>
<feature type="domain" description="Helicase C-terminal" evidence="11">
    <location>
        <begin position="469"/>
        <end position="622"/>
    </location>
</feature>
<dbReference type="PROSITE" id="PS51194">
    <property type="entry name" value="HELICASE_CTER"/>
    <property type="match status" value="1"/>
</dbReference>
<evidence type="ECO:0000256" key="2">
    <source>
        <dbReference type="ARBA" id="ARBA00009046"/>
    </source>
</evidence>
<organism evidence="13 14">
    <name type="scientific">Methanocorpusculum parvum</name>
    <dbReference type="NCBI Taxonomy" id="2193"/>
    <lineage>
        <taxon>Archaea</taxon>
        <taxon>Methanobacteriati</taxon>
        <taxon>Methanobacteriota</taxon>
        <taxon>Stenosarchaea group</taxon>
        <taxon>Methanomicrobia</taxon>
        <taxon>Methanomicrobiales</taxon>
        <taxon>Methanocorpusculaceae</taxon>
        <taxon>Methanocorpusculum</taxon>
    </lineage>
</organism>
<keyword evidence="3" id="KW-0540">Nuclease</keyword>
<dbReference type="SMART" id="SM00490">
    <property type="entry name" value="HELICc"/>
    <property type="match status" value="1"/>
</dbReference>
<dbReference type="GO" id="GO:0004518">
    <property type="term" value="F:nuclease activity"/>
    <property type="evidence" value="ECO:0007669"/>
    <property type="project" value="UniProtKB-KW"/>
</dbReference>
<dbReference type="PROSITE" id="PS51192">
    <property type="entry name" value="HELICASE_ATP_BIND_1"/>
    <property type="match status" value="1"/>
</dbReference>
<dbReference type="CDD" id="cd09641">
    <property type="entry name" value="Cas3''_I"/>
    <property type="match status" value="1"/>
</dbReference>
<evidence type="ECO:0000256" key="9">
    <source>
        <dbReference type="ARBA" id="ARBA00023118"/>
    </source>
</evidence>
<dbReference type="GO" id="GO:0046872">
    <property type="term" value="F:metal ion binding"/>
    <property type="evidence" value="ECO:0007669"/>
    <property type="project" value="UniProtKB-KW"/>
</dbReference>
<keyword evidence="5" id="KW-0547">Nucleotide-binding</keyword>
<gene>
    <name evidence="13" type="ORF">ASJ83_06515</name>
</gene>
<dbReference type="GO" id="GO:0003724">
    <property type="term" value="F:RNA helicase activity"/>
    <property type="evidence" value="ECO:0007669"/>
    <property type="project" value="TreeGrafter"/>
</dbReference>
<dbReference type="Pfam" id="PF00270">
    <property type="entry name" value="DEAD"/>
    <property type="match status" value="1"/>
</dbReference>
<dbReference type="PANTHER" id="PTHR47959:SF16">
    <property type="entry name" value="CRISPR-ASSOCIATED NUCLEASE_HELICASE CAS3-RELATED"/>
    <property type="match status" value="1"/>
</dbReference>
<evidence type="ECO:0000256" key="4">
    <source>
        <dbReference type="ARBA" id="ARBA00022723"/>
    </source>
</evidence>
<dbReference type="RefSeq" id="WP_095642033.1">
    <property type="nucleotide sequence ID" value="NZ_LMVO01000011.1"/>
</dbReference>
<keyword evidence="9" id="KW-0051">Antiviral defense</keyword>
<dbReference type="Pfam" id="PF22590">
    <property type="entry name" value="Cas3-like_C_2"/>
    <property type="match status" value="1"/>
</dbReference>
<reference evidence="13 14" key="1">
    <citation type="journal article" date="2017" name="BMC Genomics">
        <title>Genomic analysis of methanogenic archaea reveals a shift towards energy conservation.</title>
        <authorList>
            <person name="Gilmore S.P."/>
            <person name="Henske J.K."/>
            <person name="Sexton J.A."/>
            <person name="Solomon K.V."/>
            <person name="Seppala S."/>
            <person name="Yoo J.I."/>
            <person name="Huyett L.M."/>
            <person name="Pressman A."/>
            <person name="Cogan J.Z."/>
            <person name="Kivenson V."/>
            <person name="Peng X."/>
            <person name="Tan Y."/>
            <person name="Valentine D.L."/>
            <person name="O'Malley M.A."/>
        </authorList>
    </citation>
    <scope>NUCLEOTIDE SEQUENCE [LARGE SCALE GENOMIC DNA]</scope>
    <source>
        <strain evidence="13 14">XII</strain>
    </source>
</reference>
<dbReference type="Proteomes" id="UP000243820">
    <property type="component" value="Unassembled WGS sequence"/>
</dbReference>
<keyword evidence="7" id="KW-0347">Helicase</keyword>
<dbReference type="GO" id="GO:0140097">
    <property type="term" value="F:catalytic activity, acting on DNA"/>
    <property type="evidence" value="ECO:0007669"/>
    <property type="project" value="UniProtKB-ARBA"/>
</dbReference>
<evidence type="ECO:0000259" key="11">
    <source>
        <dbReference type="PROSITE" id="PS51194"/>
    </source>
</evidence>
<feature type="domain" description="Helicase ATP-binding" evidence="10">
    <location>
        <begin position="263"/>
        <end position="446"/>
    </location>
</feature>
<evidence type="ECO:0000256" key="7">
    <source>
        <dbReference type="ARBA" id="ARBA00022806"/>
    </source>
</evidence>
<dbReference type="Gene3D" id="3.40.50.300">
    <property type="entry name" value="P-loop containing nucleotide triphosphate hydrolases"/>
    <property type="match status" value="2"/>
</dbReference>
<keyword evidence="8" id="KW-0067">ATP-binding</keyword>
<evidence type="ECO:0000256" key="6">
    <source>
        <dbReference type="ARBA" id="ARBA00022801"/>
    </source>
</evidence>
<dbReference type="PANTHER" id="PTHR47959">
    <property type="entry name" value="ATP-DEPENDENT RNA HELICASE RHLE-RELATED"/>
    <property type="match status" value="1"/>
</dbReference>
<evidence type="ECO:0000256" key="5">
    <source>
        <dbReference type="ARBA" id="ARBA00022741"/>
    </source>
</evidence>
<evidence type="ECO:0000256" key="8">
    <source>
        <dbReference type="ARBA" id="ARBA00022840"/>
    </source>
</evidence>
<dbReference type="Pfam" id="PF18019">
    <property type="entry name" value="Cas3_HD"/>
    <property type="match status" value="1"/>
</dbReference>
<proteinExistence type="inferred from homology"/>
<dbReference type="InterPro" id="IPR014001">
    <property type="entry name" value="Helicase_ATP-bd"/>
</dbReference>
<evidence type="ECO:0008006" key="15">
    <source>
        <dbReference type="Google" id="ProtNLM"/>
    </source>
</evidence>
<name>A0AAX0Q8G1_9EURY</name>
<comment type="similarity">
    <text evidence="1">In the N-terminal section; belongs to the CRISPR-associated nuclease Cas3-HD family.</text>
</comment>
<evidence type="ECO:0000256" key="1">
    <source>
        <dbReference type="ARBA" id="ARBA00006847"/>
    </source>
</evidence>
<dbReference type="GO" id="GO:0051607">
    <property type="term" value="P:defense response to virus"/>
    <property type="evidence" value="ECO:0007669"/>
    <property type="project" value="UniProtKB-KW"/>
</dbReference>
<dbReference type="InterPro" id="IPR038257">
    <property type="entry name" value="CRISPR-assoc_Cas3_HD_sf"/>
</dbReference>
<evidence type="ECO:0000313" key="13">
    <source>
        <dbReference type="EMBL" id="PAV09577.1"/>
    </source>
</evidence>
<dbReference type="PROSITE" id="PS51643">
    <property type="entry name" value="HD_CAS3"/>
    <property type="match status" value="1"/>
</dbReference>
<evidence type="ECO:0000313" key="14">
    <source>
        <dbReference type="Proteomes" id="UP000243820"/>
    </source>
</evidence>
<dbReference type="Gene3D" id="1.10.3210.30">
    <property type="match status" value="1"/>
</dbReference>
<sequence length="744" mass="83566">MYLAKPKQTYDEHIYAAYAAWKEITSAKHALIDEIAESLHVSSRRFLESSLLTVVLHDIGKMCVPFQEMMQVVLSGKVPDYQNNYRHELASFPYVLLGSAGLDKRDGKLCPLQGLEGLVVLGHHKSLTGKLSSFERESQKQGKLSWAPGGVEHALTLASDIFAKEGFCFPSVPQNETEFPFRLVSGYMVGALGKLYGKVSEHEPDRMAFALLKAILHYADWYGSAGESISYSPEMTAESLENDLRARCAEQNKAFSGFSAFQKKCGDCKTDLIAVAPTGSGKTEGSLLWAQNGFSAGKKLIYLLPTMVTANSLFLRLEAYFAGQKVGLTHSTAVLFKESELDNYLVDFGDVLRQKTFMYPVTVSTVDQLLFSGYNKGHWTLTESNAANSMIVIDEIHAYDPWTLGLICSSISHFSKFGARFMIMSATMPGYLKNLLGEYLPDAEIIEDTELLAKSRNHFSVHQGLIESALPDIRKAVASGKKVLVVVNSVFACQELARVLEDLSPICYHSKFIFDDRNKKEKFILEQGRSQDPCLVVATQVVEVSLDIDFDILFTECAPPDALVQRAGRVNRARRKSGTEVRIYRPSETSKKIYESLDAGLLERTMSVVLGEKADLTEADLISIVERVYEGCSVSDNQDFRQASDQYRKTQEKLMDVLDNPYSEEEEEVTRKVTYLQVPVIPLCFKEEVLALIPRERRRFEVKMPQWYVKKHRSETDGILFCDMEYDEMYGAGYLDESEIQLLV</sequence>
<dbReference type="InterPro" id="IPR006474">
    <property type="entry name" value="Helicase_Cas3_CRISPR-ass_core"/>
</dbReference>
<dbReference type="InterPro" id="IPR050079">
    <property type="entry name" value="DEAD_box_RNA_helicase"/>
</dbReference>
<dbReference type="SUPFAM" id="SSF52540">
    <property type="entry name" value="P-loop containing nucleoside triphosphate hydrolases"/>
    <property type="match status" value="1"/>
</dbReference>
<dbReference type="GO" id="GO:0003676">
    <property type="term" value="F:nucleic acid binding"/>
    <property type="evidence" value="ECO:0007669"/>
    <property type="project" value="InterPro"/>
</dbReference>
<evidence type="ECO:0000259" key="10">
    <source>
        <dbReference type="PROSITE" id="PS51192"/>
    </source>
</evidence>
<evidence type="ECO:0000256" key="3">
    <source>
        <dbReference type="ARBA" id="ARBA00022722"/>
    </source>
</evidence>
<dbReference type="SMART" id="SM00487">
    <property type="entry name" value="DEXDc"/>
    <property type="match status" value="1"/>
</dbReference>
<keyword evidence="14" id="KW-1185">Reference proteome</keyword>
<keyword evidence="4" id="KW-0479">Metal-binding</keyword>
<dbReference type="EMBL" id="LMVO01000011">
    <property type="protein sequence ID" value="PAV09577.1"/>
    <property type="molecule type" value="Genomic_DNA"/>
</dbReference>
<feature type="domain" description="HD Cas3-type" evidence="12">
    <location>
        <begin position="3"/>
        <end position="222"/>
    </location>
</feature>
<comment type="similarity">
    <text evidence="2">In the central section; belongs to the CRISPR-associated helicase Cas3 family.</text>
</comment>
<accession>A0AAX0Q8G1</accession>
<dbReference type="GO" id="GO:0005829">
    <property type="term" value="C:cytosol"/>
    <property type="evidence" value="ECO:0007669"/>
    <property type="project" value="TreeGrafter"/>
</dbReference>
<evidence type="ECO:0000259" key="12">
    <source>
        <dbReference type="PROSITE" id="PS51643"/>
    </source>
</evidence>
<dbReference type="InterPro" id="IPR027417">
    <property type="entry name" value="P-loop_NTPase"/>
</dbReference>
<keyword evidence="6" id="KW-0378">Hydrolase</keyword>
<protein>
    <recommendedName>
        <fullName evidence="15">CRISPR-associated helicase Cas3</fullName>
    </recommendedName>
</protein>
<dbReference type="InterPro" id="IPR054712">
    <property type="entry name" value="Cas3-like_dom"/>
</dbReference>
<dbReference type="AlphaFoldDB" id="A0AAX0Q8G1"/>
<dbReference type="GO" id="GO:0005524">
    <property type="term" value="F:ATP binding"/>
    <property type="evidence" value="ECO:0007669"/>
    <property type="project" value="UniProtKB-KW"/>
</dbReference>
<dbReference type="NCBIfam" id="TIGR01587">
    <property type="entry name" value="cas3_core"/>
    <property type="match status" value="1"/>
</dbReference>
<comment type="caution">
    <text evidence="13">The sequence shown here is derived from an EMBL/GenBank/DDBJ whole genome shotgun (WGS) entry which is preliminary data.</text>
</comment>
<dbReference type="InterPro" id="IPR001650">
    <property type="entry name" value="Helicase_C-like"/>
</dbReference>
<dbReference type="NCBIfam" id="TIGR01596">
    <property type="entry name" value="cas3_HD"/>
    <property type="match status" value="1"/>
</dbReference>
<dbReference type="GO" id="GO:0016787">
    <property type="term" value="F:hydrolase activity"/>
    <property type="evidence" value="ECO:0007669"/>
    <property type="project" value="UniProtKB-KW"/>
</dbReference>
<dbReference type="InterPro" id="IPR006483">
    <property type="entry name" value="CRISPR-assoc_Cas3_HD"/>
</dbReference>